<reference evidence="3" key="1">
    <citation type="submission" date="2016-11" db="UniProtKB">
        <authorList>
            <consortium name="WormBaseParasite"/>
        </authorList>
    </citation>
    <scope>IDENTIFICATION</scope>
</reference>
<feature type="compositionally biased region" description="Polar residues" evidence="1">
    <location>
        <begin position="112"/>
        <end position="129"/>
    </location>
</feature>
<evidence type="ECO:0000313" key="3">
    <source>
        <dbReference type="WBParaSite" id="maker-uti_cns_0045981-snap-gene-1.13-mRNA-1"/>
    </source>
</evidence>
<accession>A0A1I8J4Z2</accession>
<dbReference type="WBParaSite" id="maker-uti_cns_0045981-snap-gene-1.13-mRNA-1">
    <property type="protein sequence ID" value="maker-uti_cns_0045981-snap-gene-1.13-mRNA-1"/>
    <property type="gene ID" value="maker-uti_cns_0045981-snap-gene-1.13"/>
</dbReference>
<feature type="compositionally biased region" description="Low complexity" evidence="1">
    <location>
        <begin position="43"/>
        <end position="53"/>
    </location>
</feature>
<name>A0A1I8J4Z2_9PLAT</name>
<sequence>MDRIDDSGAFCKRPSTKDDFLDLVNQSESLANQRKRSKKAAADEAAGAAATTTGNSESMDADALLDKHDRHITAVLSGIRECSFTDRDAANVSITPCPMGFPRAFHRDDESSVQSLPSKPSFSATSATGPASAVGGGCRKPSLFAMRMQQKQQNAQRVCCESNCNTPCLLLSR</sequence>
<feature type="region of interest" description="Disordered" evidence="1">
    <location>
        <begin position="108"/>
        <end position="135"/>
    </location>
</feature>
<dbReference type="AlphaFoldDB" id="A0A1I8J4Z2"/>
<proteinExistence type="predicted"/>
<evidence type="ECO:0000313" key="2">
    <source>
        <dbReference type="Proteomes" id="UP000095280"/>
    </source>
</evidence>
<protein>
    <submittedName>
        <fullName evidence="3">Uncharacterized protein</fullName>
    </submittedName>
</protein>
<evidence type="ECO:0000256" key="1">
    <source>
        <dbReference type="SAM" id="MobiDB-lite"/>
    </source>
</evidence>
<organism evidence="2 3">
    <name type="scientific">Macrostomum lignano</name>
    <dbReference type="NCBI Taxonomy" id="282301"/>
    <lineage>
        <taxon>Eukaryota</taxon>
        <taxon>Metazoa</taxon>
        <taxon>Spiralia</taxon>
        <taxon>Lophotrochozoa</taxon>
        <taxon>Platyhelminthes</taxon>
        <taxon>Rhabditophora</taxon>
        <taxon>Macrostomorpha</taxon>
        <taxon>Macrostomida</taxon>
        <taxon>Macrostomidae</taxon>
        <taxon>Macrostomum</taxon>
    </lineage>
</organism>
<feature type="region of interest" description="Disordered" evidence="1">
    <location>
        <begin position="31"/>
        <end position="55"/>
    </location>
</feature>
<keyword evidence="2" id="KW-1185">Reference proteome</keyword>
<dbReference type="Proteomes" id="UP000095280">
    <property type="component" value="Unplaced"/>
</dbReference>